<comment type="caution">
    <text evidence="1">The sequence shown here is derived from an EMBL/GenBank/DDBJ whole genome shotgun (WGS) entry which is preliminary data.</text>
</comment>
<keyword evidence="2" id="KW-1185">Reference proteome</keyword>
<name>A0A0C2NCN8_THEKT</name>
<evidence type="ECO:0000313" key="1">
    <source>
        <dbReference type="EMBL" id="KII71742.1"/>
    </source>
</evidence>
<accession>A0A0C2NCN8</accession>
<proteinExistence type="predicted"/>
<protein>
    <submittedName>
        <fullName evidence="1">Uncharacterized protein</fullName>
    </submittedName>
</protein>
<dbReference type="EMBL" id="JWZT01001627">
    <property type="protein sequence ID" value="KII71742.1"/>
    <property type="molecule type" value="Genomic_DNA"/>
</dbReference>
<reference evidence="1 2" key="1">
    <citation type="journal article" date="2014" name="Genome Biol. Evol.">
        <title>The genome of the myxosporean Thelohanellus kitauei shows adaptations to nutrient acquisition within its fish host.</title>
        <authorList>
            <person name="Yang Y."/>
            <person name="Xiong J."/>
            <person name="Zhou Z."/>
            <person name="Huo F."/>
            <person name="Miao W."/>
            <person name="Ran C."/>
            <person name="Liu Y."/>
            <person name="Zhang J."/>
            <person name="Feng J."/>
            <person name="Wang M."/>
            <person name="Wang M."/>
            <person name="Wang L."/>
            <person name="Yao B."/>
        </authorList>
    </citation>
    <scope>NUCLEOTIDE SEQUENCE [LARGE SCALE GENOMIC DNA]</scope>
    <source>
        <strain evidence="1">Wuqing</strain>
    </source>
</reference>
<dbReference type="Proteomes" id="UP000031668">
    <property type="component" value="Unassembled WGS sequence"/>
</dbReference>
<dbReference type="AlphaFoldDB" id="A0A0C2NCN8"/>
<gene>
    <name evidence="1" type="ORF">RF11_07960</name>
</gene>
<sequence>MNFLKILDQVEYITISQEGYMGPGMCHETVDSKSTFFIHDINFGIKIENVHHRFPQNFGNYFTDTDPQGLEFPSKYMIEHSTAGFLNPVPASIPLKAMLVITKT</sequence>
<evidence type="ECO:0000313" key="2">
    <source>
        <dbReference type="Proteomes" id="UP000031668"/>
    </source>
</evidence>
<organism evidence="1 2">
    <name type="scientific">Thelohanellus kitauei</name>
    <name type="common">Myxosporean</name>
    <dbReference type="NCBI Taxonomy" id="669202"/>
    <lineage>
        <taxon>Eukaryota</taxon>
        <taxon>Metazoa</taxon>
        <taxon>Cnidaria</taxon>
        <taxon>Myxozoa</taxon>
        <taxon>Myxosporea</taxon>
        <taxon>Bivalvulida</taxon>
        <taxon>Platysporina</taxon>
        <taxon>Myxobolidae</taxon>
        <taxon>Thelohanellus</taxon>
    </lineage>
</organism>